<reference evidence="2" key="1">
    <citation type="submission" date="2016-10" db="EMBL/GenBank/DDBJ databases">
        <authorList>
            <person name="Varghese N."/>
            <person name="Submissions S."/>
        </authorList>
    </citation>
    <scope>NUCLEOTIDE SEQUENCE [LARGE SCALE GENOMIC DNA]</scope>
    <source>
        <strain evidence="2">SP</strain>
    </source>
</reference>
<organism evidence="1 2">
    <name type="scientific">Evansella caseinilytica</name>
    <dbReference type="NCBI Taxonomy" id="1503961"/>
    <lineage>
        <taxon>Bacteria</taxon>
        <taxon>Bacillati</taxon>
        <taxon>Bacillota</taxon>
        <taxon>Bacilli</taxon>
        <taxon>Bacillales</taxon>
        <taxon>Bacillaceae</taxon>
        <taxon>Evansella</taxon>
    </lineage>
</organism>
<keyword evidence="2" id="KW-1185">Reference proteome</keyword>
<dbReference type="EMBL" id="FNPI01000012">
    <property type="protein sequence ID" value="SDZ43223.1"/>
    <property type="molecule type" value="Genomic_DNA"/>
</dbReference>
<accession>A0A1H3SYM5</accession>
<protein>
    <submittedName>
        <fullName evidence="1">Uncharacterized protein</fullName>
    </submittedName>
</protein>
<proteinExistence type="predicted"/>
<dbReference type="Proteomes" id="UP000198935">
    <property type="component" value="Unassembled WGS sequence"/>
</dbReference>
<evidence type="ECO:0000313" key="1">
    <source>
        <dbReference type="EMBL" id="SDZ43223.1"/>
    </source>
</evidence>
<dbReference type="AlphaFoldDB" id="A0A1H3SYM5"/>
<gene>
    <name evidence="1" type="ORF">SAMN05421736_112145</name>
</gene>
<name>A0A1H3SYM5_9BACI</name>
<evidence type="ECO:0000313" key="2">
    <source>
        <dbReference type="Proteomes" id="UP000198935"/>
    </source>
</evidence>
<sequence>MAHAICLGANTISHTSPRSCELFHCGVIAHHGNWIDISAILAEEETTSKVASPFQKPDRCGFSYRACSDEQSFDAFHIELSRRIVIEAVLAEEETSTEPLP</sequence>